<dbReference type="SUPFAM" id="SSF48403">
    <property type="entry name" value="Ankyrin repeat"/>
    <property type="match status" value="1"/>
</dbReference>
<dbReference type="Pfam" id="PF12796">
    <property type="entry name" value="Ank_2"/>
    <property type="match status" value="1"/>
</dbReference>
<name>A0ABS7SE60_9MICO</name>
<keyword evidence="2 3" id="KW-0040">ANK repeat</keyword>
<feature type="repeat" description="ANK" evidence="3">
    <location>
        <begin position="419"/>
        <end position="451"/>
    </location>
</feature>
<dbReference type="PANTHER" id="PTHR24126:SF14">
    <property type="entry name" value="ANK_REP_REGION DOMAIN-CONTAINING PROTEIN"/>
    <property type="match status" value="1"/>
</dbReference>
<evidence type="ECO:0000313" key="4">
    <source>
        <dbReference type="EMBL" id="MBZ2198425.1"/>
    </source>
</evidence>
<protein>
    <submittedName>
        <fullName evidence="4">Ankyrin repeat domain-containing protein</fullName>
    </submittedName>
</protein>
<comment type="caution">
    <text evidence="4">The sequence shown here is derived from an EMBL/GenBank/DDBJ whole genome shotgun (WGS) entry which is preliminary data.</text>
</comment>
<evidence type="ECO:0000313" key="5">
    <source>
        <dbReference type="Proteomes" id="UP000826651"/>
    </source>
</evidence>
<evidence type="ECO:0000256" key="3">
    <source>
        <dbReference type="PROSITE-ProRule" id="PRU00023"/>
    </source>
</evidence>
<dbReference type="EMBL" id="JAGSHT010000018">
    <property type="protein sequence ID" value="MBZ2198425.1"/>
    <property type="molecule type" value="Genomic_DNA"/>
</dbReference>
<dbReference type="PROSITE" id="PS50297">
    <property type="entry name" value="ANK_REP_REGION"/>
    <property type="match status" value="1"/>
</dbReference>
<dbReference type="PANTHER" id="PTHR24126">
    <property type="entry name" value="ANKYRIN REPEAT, PH AND SEC7 DOMAIN CONTAINING PROTEIN SECG-RELATED"/>
    <property type="match status" value="1"/>
</dbReference>
<evidence type="ECO:0000256" key="2">
    <source>
        <dbReference type="ARBA" id="ARBA00023043"/>
    </source>
</evidence>
<dbReference type="Proteomes" id="UP000826651">
    <property type="component" value="Unassembled WGS sequence"/>
</dbReference>
<reference evidence="4 5" key="1">
    <citation type="submission" date="2021-04" db="EMBL/GenBank/DDBJ databases">
        <title>Ruania sp. nov., isolated from sandy soil of mangrove forest.</title>
        <authorList>
            <person name="Ge X."/>
            <person name="Huang R."/>
            <person name="Liu W."/>
        </authorList>
    </citation>
    <scope>NUCLEOTIDE SEQUENCE [LARGE SCALE GENOMIC DNA]</scope>
    <source>
        <strain evidence="4 5">N2-46</strain>
    </source>
</reference>
<dbReference type="PROSITE" id="PS50088">
    <property type="entry name" value="ANK_REPEAT"/>
    <property type="match status" value="1"/>
</dbReference>
<evidence type="ECO:0000256" key="1">
    <source>
        <dbReference type="ARBA" id="ARBA00022737"/>
    </source>
</evidence>
<keyword evidence="1" id="KW-0677">Repeat</keyword>
<dbReference type="InterPro" id="IPR036770">
    <property type="entry name" value="Ankyrin_rpt-contain_sf"/>
</dbReference>
<accession>A0ABS7SE60</accession>
<dbReference type="RefSeq" id="WP_223409225.1">
    <property type="nucleotide sequence ID" value="NZ_JAGSHT010000018.1"/>
</dbReference>
<sequence length="476" mass="51933">MPEVRWNLPDDPSLEWLKSRAKQLRRAFGNPDADEHALAVELVDAFDPGPPTEAIQLSRAQRVLARAFGFPGWSRLREHLETLTTFGRPMAATSEDDSPEDRLLRLGTLNYSQWSDGSDARALLAEDPTLAVASVYTMAACGSADELADLLRDDPAQVDRQGGPHRWEPLLYACYSRLGTGDAVRTVQVLLDAGAEPNAGFLWRRFPSPFTALTGVLGGGERGEPPHQAAVALAKTLLDAGADPNDNQAFYNRMFTRDDSHLPPLLSHGAGHPHPSVWRDRLGAAYPTPEQMVGEHLRRAAERGYTERVRLLLKHGVDPNTVGYHPSLGDQTAYEIAVRNGHREAAELLAAAGGRSDRLDDYDLALAAAFAGDTHRVRRLPDLPERRPDAMRLAAAQHGIAALARLIDLGYDVSARGQWGATALHEAALRGDSVACRWLVDHGADRTAEDERFSGTPSDWAAHAGHAELAEELRVS</sequence>
<dbReference type="Pfam" id="PF13637">
    <property type="entry name" value="Ank_4"/>
    <property type="match status" value="1"/>
</dbReference>
<dbReference type="SMART" id="SM00248">
    <property type="entry name" value="ANK"/>
    <property type="match status" value="4"/>
</dbReference>
<proteinExistence type="predicted"/>
<organism evidence="4 5">
    <name type="scientific">Occultella gossypii</name>
    <dbReference type="NCBI Taxonomy" id="2800820"/>
    <lineage>
        <taxon>Bacteria</taxon>
        <taxon>Bacillati</taxon>
        <taxon>Actinomycetota</taxon>
        <taxon>Actinomycetes</taxon>
        <taxon>Micrococcales</taxon>
        <taxon>Ruaniaceae</taxon>
        <taxon>Occultella</taxon>
    </lineage>
</organism>
<gene>
    <name evidence="4" type="ORF">KCQ71_19900</name>
</gene>
<dbReference type="InterPro" id="IPR002110">
    <property type="entry name" value="Ankyrin_rpt"/>
</dbReference>
<dbReference type="Gene3D" id="1.25.40.20">
    <property type="entry name" value="Ankyrin repeat-containing domain"/>
    <property type="match status" value="1"/>
</dbReference>
<keyword evidence="5" id="KW-1185">Reference proteome</keyword>